<gene>
    <name evidence="1" type="ORF">ASIM_LOCUS5003</name>
</gene>
<keyword evidence="2" id="KW-1185">Reference proteome</keyword>
<dbReference type="EMBL" id="UYRR01009353">
    <property type="protein sequence ID" value="VDK24850.1"/>
    <property type="molecule type" value="Genomic_DNA"/>
</dbReference>
<sequence>MRSLMDVTCSFLRKSITYPFALTSILMSTFGSSLPVRDLNVRSSSIWSLRSTKCSSWWQVHQLLWSSGNQWRGQYSFFRLYRGALQLGWDGLYYAAPILSL</sequence>
<dbReference type="Proteomes" id="UP000267096">
    <property type="component" value="Unassembled WGS sequence"/>
</dbReference>
<proteinExistence type="predicted"/>
<organism evidence="1 2">
    <name type="scientific">Anisakis simplex</name>
    <name type="common">Herring worm</name>
    <dbReference type="NCBI Taxonomy" id="6269"/>
    <lineage>
        <taxon>Eukaryota</taxon>
        <taxon>Metazoa</taxon>
        <taxon>Ecdysozoa</taxon>
        <taxon>Nematoda</taxon>
        <taxon>Chromadorea</taxon>
        <taxon>Rhabditida</taxon>
        <taxon>Spirurina</taxon>
        <taxon>Ascaridomorpha</taxon>
        <taxon>Ascaridoidea</taxon>
        <taxon>Anisakidae</taxon>
        <taxon>Anisakis</taxon>
        <taxon>Anisakis simplex complex</taxon>
    </lineage>
</organism>
<dbReference type="AlphaFoldDB" id="A0A3P6P1A7"/>
<evidence type="ECO:0000313" key="1">
    <source>
        <dbReference type="EMBL" id="VDK24850.1"/>
    </source>
</evidence>
<protein>
    <submittedName>
        <fullName evidence="1">Uncharacterized protein</fullName>
    </submittedName>
</protein>
<evidence type="ECO:0000313" key="2">
    <source>
        <dbReference type="Proteomes" id="UP000267096"/>
    </source>
</evidence>
<accession>A0A3P6P1A7</accession>
<name>A0A3P6P1A7_ANISI</name>
<reference evidence="1 2" key="1">
    <citation type="submission" date="2018-11" db="EMBL/GenBank/DDBJ databases">
        <authorList>
            <consortium name="Pathogen Informatics"/>
        </authorList>
    </citation>
    <scope>NUCLEOTIDE SEQUENCE [LARGE SCALE GENOMIC DNA]</scope>
</reference>